<comment type="catalytic activity">
    <reaction evidence="5">
        <text>adenylyl-molybdopterin + molybdate = Mo-molybdopterin + AMP + H(+)</text>
        <dbReference type="Rhea" id="RHEA:35047"/>
        <dbReference type="ChEBI" id="CHEBI:15378"/>
        <dbReference type="ChEBI" id="CHEBI:36264"/>
        <dbReference type="ChEBI" id="CHEBI:62727"/>
        <dbReference type="ChEBI" id="CHEBI:71302"/>
        <dbReference type="ChEBI" id="CHEBI:456215"/>
        <dbReference type="EC" id="2.10.1.1"/>
    </reaction>
</comment>
<dbReference type="Gene3D" id="3.40.980.10">
    <property type="entry name" value="MoaB/Mog-like domain"/>
    <property type="match status" value="1"/>
</dbReference>
<dbReference type="UniPathway" id="UPA00344"/>
<keyword evidence="6" id="KW-0500">Molybdenum</keyword>
<dbReference type="EC" id="2.10.1.1" evidence="6"/>
<keyword evidence="6 8" id="KW-0808">Transferase</keyword>
<keyword evidence="6" id="KW-0460">Magnesium</keyword>
<dbReference type="Pfam" id="PF03454">
    <property type="entry name" value="MoeA_C"/>
    <property type="match status" value="1"/>
</dbReference>
<dbReference type="PROSITE" id="PS01079">
    <property type="entry name" value="MOCF_BIOSYNTHESIS_2"/>
    <property type="match status" value="1"/>
</dbReference>
<keyword evidence="6" id="KW-0479">Metal-binding</keyword>
<evidence type="ECO:0000256" key="5">
    <source>
        <dbReference type="ARBA" id="ARBA00047317"/>
    </source>
</evidence>
<evidence type="ECO:0000259" key="7">
    <source>
        <dbReference type="SMART" id="SM00852"/>
    </source>
</evidence>
<dbReference type="SUPFAM" id="SSF63882">
    <property type="entry name" value="MoeA N-terminal region -like"/>
    <property type="match status" value="1"/>
</dbReference>
<dbReference type="GO" id="GO:0005829">
    <property type="term" value="C:cytosol"/>
    <property type="evidence" value="ECO:0007669"/>
    <property type="project" value="TreeGrafter"/>
</dbReference>
<dbReference type="InterPro" id="IPR008284">
    <property type="entry name" value="MoCF_biosynth_CS"/>
</dbReference>
<dbReference type="Pfam" id="PF00994">
    <property type="entry name" value="MoCF_biosynth"/>
    <property type="match status" value="1"/>
</dbReference>
<keyword evidence="9" id="KW-1185">Reference proteome</keyword>
<dbReference type="RefSeq" id="WP_139626034.1">
    <property type="nucleotide sequence ID" value="NZ_VDCI01000001.1"/>
</dbReference>
<dbReference type="EMBL" id="VDCI01000001">
    <property type="protein sequence ID" value="TNJ37749.1"/>
    <property type="molecule type" value="Genomic_DNA"/>
</dbReference>
<dbReference type="InterPro" id="IPR005110">
    <property type="entry name" value="MoeA_linker/N"/>
</dbReference>
<evidence type="ECO:0000313" key="8">
    <source>
        <dbReference type="EMBL" id="TNJ37749.1"/>
    </source>
</evidence>
<comment type="similarity">
    <text evidence="3 6">Belongs to the MoeA family.</text>
</comment>
<evidence type="ECO:0000256" key="3">
    <source>
        <dbReference type="ARBA" id="ARBA00010763"/>
    </source>
</evidence>
<proteinExistence type="inferred from homology"/>
<evidence type="ECO:0000256" key="1">
    <source>
        <dbReference type="ARBA" id="ARBA00002901"/>
    </source>
</evidence>
<dbReference type="InterPro" id="IPR036688">
    <property type="entry name" value="MoeA_C_domain_IV_sf"/>
</dbReference>
<dbReference type="NCBIfam" id="NF045515">
    <property type="entry name" value="Glp_gephyrin"/>
    <property type="match status" value="1"/>
</dbReference>
<dbReference type="GO" id="GO:0006777">
    <property type="term" value="P:Mo-molybdopterin cofactor biosynthetic process"/>
    <property type="evidence" value="ECO:0007669"/>
    <property type="project" value="UniProtKB-UniRule"/>
</dbReference>
<evidence type="ECO:0000256" key="6">
    <source>
        <dbReference type="RuleBase" id="RU365090"/>
    </source>
</evidence>
<dbReference type="Gene3D" id="2.40.340.10">
    <property type="entry name" value="MoeA, C-terminal, domain IV"/>
    <property type="match status" value="1"/>
</dbReference>
<evidence type="ECO:0000256" key="2">
    <source>
        <dbReference type="ARBA" id="ARBA00005046"/>
    </source>
</evidence>
<dbReference type="SUPFAM" id="SSF53218">
    <property type="entry name" value="Molybdenum cofactor biosynthesis proteins"/>
    <property type="match status" value="1"/>
</dbReference>
<comment type="pathway">
    <text evidence="2 6">Cofactor biosynthesis; molybdopterin biosynthesis.</text>
</comment>
<dbReference type="PANTHER" id="PTHR10192">
    <property type="entry name" value="MOLYBDOPTERIN BIOSYNTHESIS PROTEIN"/>
    <property type="match status" value="1"/>
</dbReference>
<dbReference type="Proteomes" id="UP000309544">
    <property type="component" value="Unassembled WGS sequence"/>
</dbReference>
<sequence>MITVQEAQELIAASVRTLPLERVALEALEGRVLGEDVTAGFALPRFDNAAMDGFAVRWDAIANAKQDAPVTLDVIGEVAAGGSAARVVGDGEALQIMTGAPMPAGADTVVIFEQTSGFGSSTVDVFKAPKKFANVRYAGEEVAEGDMLVRRGSRVTVAEIGVLAAFGMSSVEVFRRPRVGILTVGDELRMPGEPLEGASIYNSNLYSLEVGARSAGAEVVFSRQVSDNPVLIADALQKALPVCDILLTAGGISTGEYDFMQEKLTGLGVRQRFWKIAQKPGKPFFFGDDPDGRLVFGLPGNPLSALVCFLEYVMPALASMQDVPYLGKIEARLASPFPVDRKRYRFLFGRVWQKDGGLSCSPSLRTESHMITSLVGANCLIEAPAGDVPLAEGNVVICNLLPWSSLNA</sequence>
<comment type="function">
    <text evidence="1 6">Catalyzes the insertion of molybdate into adenylated molybdopterin with the concomitant release of AMP.</text>
</comment>
<dbReference type="GO" id="GO:0061599">
    <property type="term" value="F:molybdopterin molybdotransferase activity"/>
    <property type="evidence" value="ECO:0007669"/>
    <property type="project" value="UniProtKB-UniRule"/>
</dbReference>
<dbReference type="AlphaFoldDB" id="A0A5C4S3R1"/>
<dbReference type="InterPro" id="IPR036135">
    <property type="entry name" value="MoeA_linker/N_sf"/>
</dbReference>
<dbReference type="InterPro" id="IPR038987">
    <property type="entry name" value="MoeA-like"/>
</dbReference>
<keyword evidence="4 6" id="KW-0501">Molybdenum cofactor biosynthesis</keyword>
<dbReference type="Gene3D" id="2.170.190.11">
    <property type="entry name" value="Molybdopterin biosynthesis moea protein, domain 3"/>
    <property type="match status" value="1"/>
</dbReference>
<dbReference type="InterPro" id="IPR005111">
    <property type="entry name" value="MoeA_C_domain_IV"/>
</dbReference>
<comment type="cofactor">
    <cofactor evidence="6">
        <name>Mg(2+)</name>
        <dbReference type="ChEBI" id="CHEBI:18420"/>
    </cofactor>
</comment>
<dbReference type="Pfam" id="PF03453">
    <property type="entry name" value="MoeA_N"/>
    <property type="match status" value="1"/>
</dbReference>
<gene>
    <name evidence="8" type="ORF">FGF68_00800</name>
</gene>
<dbReference type="SMART" id="SM00852">
    <property type="entry name" value="MoCF_biosynth"/>
    <property type="match status" value="1"/>
</dbReference>
<accession>A0A5C4S3R1</accession>
<dbReference type="CDD" id="cd00887">
    <property type="entry name" value="MoeA"/>
    <property type="match status" value="1"/>
</dbReference>
<comment type="caution">
    <text evidence="8">The sequence shown here is derived from an EMBL/GenBank/DDBJ whole genome shotgun (WGS) entry which is preliminary data.</text>
</comment>
<dbReference type="PANTHER" id="PTHR10192:SF5">
    <property type="entry name" value="GEPHYRIN"/>
    <property type="match status" value="1"/>
</dbReference>
<organism evidence="8 9">
    <name type="scientific">Prosthecochloris vibrioformis</name>
    <name type="common">Chlorobium vibrioforme</name>
    <dbReference type="NCBI Taxonomy" id="1098"/>
    <lineage>
        <taxon>Bacteria</taxon>
        <taxon>Pseudomonadati</taxon>
        <taxon>Chlorobiota</taxon>
        <taxon>Chlorobiia</taxon>
        <taxon>Chlorobiales</taxon>
        <taxon>Chlorobiaceae</taxon>
        <taxon>Prosthecochloris</taxon>
    </lineage>
</organism>
<dbReference type="GO" id="GO:0046872">
    <property type="term" value="F:metal ion binding"/>
    <property type="evidence" value="ECO:0007669"/>
    <property type="project" value="UniProtKB-UniRule"/>
</dbReference>
<name>A0A5C4S3R1_PROVB</name>
<evidence type="ECO:0000313" key="9">
    <source>
        <dbReference type="Proteomes" id="UP000309544"/>
    </source>
</evidence>
<dbReference type="Gene3D" id="3.90.105.10">
    <property type="entry name" value="Molybdopterin biosynthesis moea protein, domain 2"/>
    <property type="match status" value="1"/>
</dbReference>
<dbReference type="SUPFAM" id="SSF63867">
    <property type="entry name" value="MoeA C-terminal domain-like"/>
    <property type="match status" value="1"/>
</dbReference>
<feature type="domain" description="MoaB/Mog" evidence="7">
    <location>
        <begin position="180"/>
        <end position="319"/>
    </location>
</feature>
<reference evidence="8 9" key="1">
    <citation type="submission" date="2019-05" db="EMBL/GenBank/DDBJ databases">
        <title>Draft Whole-Genome sequence of the green sulfur bacterium Prosthecochloris vibrioformis DSM 260.</title>
        <authorList>
            <person name="Meyer T.E."/>
            <person name="Kyndt J.A."/>
        </authorList>
    </citation>
    <scope>NUCLEOTIDE SEQUENCE [LARGE SCALE GENOMIC DNA]</scope>
    <source>
        <strain evidence="8 9">DSM 260</strain>
    </source>
</reference>
<dbReference type="InterPro" id="IPR036425">
    <property type="entry name" value="MoaB/Mog-like_dom_sf"/>
</dbReference>
<evidence type="ECO:0000256" key="4">
    <source>
        <dbReference type="ARBA" id="ARBA00023150"/>
    </source>
</evidence>
<protein>
    <recommendedName>
        <fullName evidence="6">Molybdopterin molybdenumtransferase</fullName>
        <ecNumber evidence="6">2.10.1.1</ecNumber>
    </recommendedName>
</protein>
<dbReference type="InterPro" id="IPR001453">
    <property type="entry name" value="MoaB/Mog_dom"/>
</dbReference>